<dbReference type="GO" id="GO:0005576">
    <property type="term" value="C:extracellular region"/>
    <property type="evidence" value="ECO:0007669"/>
    <property type="project" value="UniProtKB-SubCell"/>
</dbReference>
<evidence type="ECO:0000256" key="1">
    <source>
        <dbReference type="ARBA" id="ARBA00004613"/>
    </source>
</evidence>
<dbReference type="FunCoup" id="G0MJC4">
    <property type="interactions" value="1098"/>
</dbReference>
<evidence type="ECO:0000256" key="2">
    <source>
        <dbReference type="ARBA" id="ARBA00009034"/>
    </source>
</evidence>
<organism evidence="8">
    <name type="scientific">Caenorhabditis brenneri</name>
    <name type="common">Nematode worm</name>
    <dbReference type="NCBI Taxonomy" id="135651"/>
    <lineage>
        <taxon>Eukaryota</taxon>
        <taxon>Metazoa</taxon>
        <taxon>Ecdysozoa</taxon>
        <taxon>Nematoda</taxon>
        <taxon>Chromadorea</taxon>
        <taxon>Rhabditida</taxon>
        <taxon>Rhabditina</taxon>
        <taxon>Rhabditomorpha</taxon>
        <taxon>Rhabditoidea</taxon>
        <taxon>Rhabditidae</taxon>
        <taxon>Peloderinae</taxon>
        <taxon>Caenorhabditis</taxon>
    </lineage>
</organism>
<dbReference type="InParanoid" id="G0MJC4"/>
<dbReference type="HOGENOM" id="CLU_199259_0_0_1"/>
<evidence type="ECO:0000313" key="7">
    <source>
        <dbReference type="EMBL" id="EGT32346.1"/>
    </source>
</evidence>
<gene>
    <name evidence="7" type="ORF">CAEBREN_11726</name>
</gene>
<feature type="signal peptide" evidence="6">
    <location>
        <begin position="1"/>
        <end position="22"/>
    </location>
</feature>
<comment type="subcellular location">
    <subcellularLocation>
        <location evidence="1">Secreted</location>
    </subcellularLocation>
</comment>
<evidence type="ECO:0000256" key="5">
    <source>
        <dbReference type="ARBA" id="ARBA00023157"/>
    </source>
</evidence>
<sequence length="74" mass="7826">MSTKIFILLVLAIAIFASEADAKASLPQTCGKALVNRVQRICHGECTAPFEVDLAGQACVKGMTDEALKTICCP</sequence>
<evidence type="ECO:0000256" key="3">
    <source>
        <dbReference type="ARBA" id="ARBA00022525"/>
    </source>
</evidence>
<proteinExistence type="inferred from homology"/>
<evidence type="ECO:0000313" key="8">
    <source>
        <dbReference type="Proteomes" id="UP000008068"/>
    </source>
</evidence>
<keyword evidence="5" id="KW-1015">Disulfide bond</keyword>
<reference evidence="8" key="1">
    <citation type="submission" date="2011-07" db="EMBL/GenBank/DDBJ databases">
        <authorList>
            <consortium name="Caenorhabditis brenneri Sequencing and Analysis Consortium"/>
            <person name="Wilson R.K."/>
        </authorList>
    </citation>
    <scope>NUCLEOTIDE SEQUENCE [LARGE SCALE GENOMIC DNA]</scope>
    <source>
        <strain evidence="8">PB2801</strain>
    </source>
</reference>
<dbReference type="Gene3D" id="1.10.100.10">
    <property type="entry name" value="Insulin-like"/>
    <property type="match status" value="1"/>
</dbReference>
<dbReference type="Proteomes" id="UP000008068">
    <property type="component" value="Unassembled WGS sequence"/>
</dbReference>
<evidence type="ECO:0000256" key="6">
    <source>
        <dbReference type="SAM" id="SignalP"/>
    </source>
</evidence>
<evidence type="ECO:0000256" key="4">
    <source>
        <dbReference type="ARBA" id="ARBA00022729"/>
    </source>
</evidence>
<dbReference type="AlphaFoldDB" id="G0MJC4"/>
<feature type="chain" id="PRO_5003403602" description="INSulin related" evidence="6">
    <location>
        <begin position="23"/>
        <end position="74"/>
    </location>
</feature>
<keyword evidence="3" id="KW-0964">Secreted</keyword>
<dbReference type="EMBL" id="GL379797">
    <property type="protein sequence ID" value="EGT32346.1"/>
    <property type="molecule type" value="Genomic_DNA"/>
</dbReference>
<evidence type="ECO:0008006" key="9">
    <source>
        <dbReference type="Google" id="ProtNLM"/>
    </source>
</evidence>
<dbReference type="SUPFAM" id="SSF56994">
    <property type="entry name" value="Insulin-like"/>
    <property type="match status" value="1"/>
</dbReference>
<comment type="similarity">
    <text evidence="2">Belongs to the insulin family.</text>
</comment>
<name>G0MJC4_CAEBE</name>
<dbReference type="GO" id="GO:0005179">
    <property type="term" value="F:hormone activity"/>
    <property type="evidence" value="ECO:0007669"/>
    <property type="project" value="InterPro"/>
</dbReference>
<accession>G0MJC4</accession>
<dbReference type="Pfam" id="PF03488">
    <property type="entry name" value="Ins_beta"/>
    <property type="match status" value="1"/>
</dbReference>
<keyword evidence="8" id="KW-1185">Reference proteome</keyword>
<keyword evidence="4 6" id="KW-0732">Signal</keyword>
<dbReference type="InterPro" id="IPR036438">
    <property type="entry name" value="Insulin-like_sf"/>
</dbReference>
<protein>
    <recommendedName>
        <fullName evidence="9">INSulin related</fullName>
    </recommendedName>
</protein>
<dbReference type="InterPro" id="IPR003235">
    <property type="entry name" value="Nem_insulin-like_b-type"/>
</dbReference>